<dbReference type="EMBL" id="KN832572">
    <property type="protein sequence ID" value="KII84227.1"/>
    <property type="molecule type" value="Genomic_DNA"/>
</dbReference>
<gene>
    <name evidence="2" type="ORF">PLICRDRAFT_179891</name>
</gene>
<evidence type="ECO:0000256" key="1">
    <source>
        <dbReference type="SAM" id="MobiDB-lite"/>
    </source>
</evidence>
<name>A0A0C9SR18_PLICR</name>
<dbReference type="Proteomes" id="UP000053263">
    <property type="component" value="Unassembled WGS sequence"/>
</dbReference>
<evidence type="ECO:0000313" key="3">
    <source>
        <dbReference type="Proteomes" id="UP000053263"/>
    </source>
</evidence>
<dbReference type="HOGENOM" id="CLU_1540712_0_0_1"/>
<proteinExistence type="predicted"/>
<organism evidence="2 3">
    <name type="scientific">Plicaturopsis crispa FD-325 SS-3</name>
    <dbReference type="NCBI Taxonomy" id="944288"/>
    <lineage>
        <taxon>Eukaryota</taxon>
        <taxon>Fungi</taxon>
        <taxon>Dikarya</taxon>
        <taxon>Basidiomycota</taxon>
        <taxon>Agaricomycotina</taxon>
        <taxon>Agaricomycetes</taxon>
        <taxon>Agaricomycetidae</taxon>
        <taxon>Amylocorticiales</taxon>
        <taxon>Amylocorticiaceae</taxon>
        <taxon>Plicatura</taxon>
        <taxon>Plicaturopsis crispa</taxon>
    </lineage>
</organism>
<evidence type="ECO:0000313" key="2">
    <source>
        <dbReference type="EMBL" id="KII84227.1"/>
    </source>
</evidence>
<protein>
    <submittedName>
        <fullName evidence="2">Uncharacterized protein</fullName>
    </submittedName>
</protein>
<accession>A0A0C9SR18</accession>
<feature type="region of interest" description="Disordered" evidence="1">
    <location>
        <begin position="1"/>
        <end position="31"/>
    </location>
</feature>
<sequence length="165" mass="18655">MNTSTPPTPTPLPPAAPTPPKSDPAPAPADWVQYPPIPADPHVKRFWLYGWRLDPALISAWVDHILPRTHKDSFACSDPFGLMARYSGYSALLPVFAVPEGIEEPVDGVNYYTCDAWALSSNYSRRRYFTRPSPEQLRKMVDILGEPYWFLDGLGDPGDHYQYYI</sequence>
<dbReference type="AlphaFoldDB" id="A0A0C9SR18"/>
<feature type="compositionally biased region" description="Pro residues" evidence="1">
    <location>
        <begin position="1"/>
        <end position="27"/>
    </location>
</feature>
<reference evidence="2 3" key="1">
    <citation type="submission" date="2014-06" db="EMBL/GenBank/DDBJ databases">
        <title>Evolutionary Origins and Diversification of the Mycorrhizal Mutualists.</title>
        <authorList>
            <consortium name="DOE Joint Genome Institute"/>
            <consortium name="Mycorrhizal Genomics Consortium"/>
            <person name="Kohler A."/>
            <person name="Kuo A."/>
            <person name="Nagy L.G."/>
            <person name="Floudas D."/>
            <person name="Copeland A."/>
            <person name="Barry K.W."/>
            <person name="Cichocki N."/>
            <person name="Veneault-Fourrey C."/>
            <person name="LaButti K."/>
            <person name="Lindquist E.A."/>
            <person name="Lipzen A."/>
            <person name="Lundell T."/>
            <person name="Morin E."/>
            <person name="Murat C."/>
            <person name="Riley R."/>
            <person name="Ohm R."/>
            <person name="Sun H."/>
            <person name="Tunlid A."/>
            <person name="Henrissat B."/>
            <person name="Grigoriev I.V."/>
            <person name="Hibbett D.S."/>
            <person name="Martin F."/>
        </authorList>
    </citation>
    <scope>NUCLEOTIDE SEQUENCE [LARGE SCALE GENOMIC DNA]</scope>
    <source>
        <strain evidence="2 3">FD-325 SS-3</strain>
    </source>
</reference>
<keyword evidence="3" id="KW-1185">Reference proteome</keyword>